<sequence>MRSTHQSTTTGNATEIAAPTSSASTSTDTTVPSGRATPTTSPARRSGGTATSTTPPSSNRAPSLTPSGTRTCTTPKSVFTLRTSPGSGPAGRSTTGALAGSNCGAGFVSSTTSTLGVASSFFTTIIGVPSSTRLVAMTCRPFFCEVFTVSSPARATKDTLPSGRSSTPQSARASASFSDSRLTVSPLAMASFTTFENLEEFVWSVSPALSASMCRASQPMHFPITTPSFHATRLTEMAFLVSQRLQVYTNVKRSDSGTWTRATLLGSSSPKPLPPAISEVERVRWSGVKAAAAVVRATSALIAAM</sequence>
<dbReference type="EMBL" id="CAKKNE010000005">
    <property type="protein sequence ID" value="CAH0377612.1"/>
    <property type="molecule type" value="Genomic_DNA"/>
</dbReference>
<feature type="compositionally biased region" description="Low complexity" evidence="1">
    <location>
        <begin position="13"/>
        <end position="30"/>
    </location>
</feature>
<gene>
    <name evidence="2" type="ORF">PECAL_5P21500</name>
</gene>
<dbReference type="Proteomes" id="UP000789595">
    <property type="component" value="Unassembled WGS sequence"/>
</dbReference>
<feature type="region of interest" description="Disordered" evidence="1">
    <location>
        <begin position="1"/>
        <end position="95"/>
    </location>
</feature>
<feature type="compositionally biased region" description="Polar residues" evidence="1">
    <location>
        <begin position="64"/>
        <end position="95"/>
    </location>
</feature>
<keyword evidence="3" id="KW-1185">Reference proteome</keyword>
<accession>A0A8J2WRC5</accession>
<feature type="compositionally biased region" description="Polar residues" evidence="1">
    <location>
        <begin position="1"/>
        <end position="12"/>
    </location>
</feature>
<proteinExistence type="predicted"/>
<reference evidence="2" key="1">
    <citation type="submission" date="2021-11" db="EMBL/GenBank/DDBJ databases">
        <authorList>
            <consortium name="Genoscope - CEA"/>
            <person name="William W."/>
        </authorList>
    </citation>
    <scope>NUCLEOTIDE SEQUENCE</scope>
</reference>
<protein>
    <submittedName>
        <fullName evidence="2">Uncharacterized protein</fullName>
    </submittedName>
</protein>
<feature type="compositionally biased region" description="Low complexity" evidence="1">
    <location>
        <begin position="43"/>
        <end position="63"/>
    </location>
</feature>
<evidence type="ECO:0000313" key="2">
    <source>
        <dbReference type="EMBL" id="CAH0377612.1"/>
    </source>
</evidence>
<comment type="caution">
    <text evidence="2">The sequence shown here is derived from an EMBL/GenBank/DDBJ whole genome shotgun (WGS) entry which is preliminary data.</text>
</comment>
<evidence type="ECO:0000256" key="1">
    <source>
        <dbReference type="SAM" id="MobiDB-lite"/>
    </source>
</evidence>
<evidence type="ECO:0000313" key="3">
    <source>
        <dbReference type="Proteomes" id="UP000789595"/>
    </source>
</evidence>
<feature type="region of interest" description="Disordered" evidence="1">
    <location>
        <begin position="155"/>
        <end position="175"/>
    </location>
</feature>
<name>A0A8J2WRC5_9STRA</name>
<organism evidence="2 3">
    <name type="scientific">Pelagomonas calceolata</name>
    <dbReference type="NCBI Taxonomy" id="35677"/>
    <lineage>
        <taxon>Eukaryota</taxon>
        <taxon>Sar</taxon>
        <taxon>Stramenopiles</taxon>
        <taxon>Ochrophyta</taxon>
        <taxon>Pelagophyceae</taxon>
        <taxon>Pelagomonadales</taxon>
        <taxon>Pelagomonadaceae</taxon>
        <taxon>Pelagomonas</taxon>
    </lineage>
</organism>
<dbReference type="AlphaFoldDB" id="A0A8J2WRC5"/>